<dbReference type="RefSeq" id="XP_008080738.1">
    <property type="nucleotide sequence ID" value="XM_008082547.1"/>
</dbReference>
<gene>
    <name evidence="2" type="ORF">GLAREA_07860</name>
</gene>
<accession>S3DKZ4</accession>
<dbReference type="AlphaFoldDB" id="S3DKZ4"/>
<dbReference type="KEGG" id="glz:GLAREA_07860"/>
<name>S3DKZ4_GLAL2</name>
<dbReference type="HOGENOM" id="CLU_3032519_0_0_1"/>
<dbReference type="GeneID" id="19466912"/>
<dbReference type="EMBL" id="KE145359">
    <property type="protein sequence ID" value="EPE32726.1"/>
    <property type="molecule type" value="Genomic_DNA"/>
</dbReference>
<feature type="region of interest" description="Disordered" evidence="1">
    <location>
        <begin position="1"/>
        <end position="20"/>
    </location>
</feature>
<evidence type="ECO:0000313" key="3">
    <source>
        <dbReference type="Proteomes" id="UP000016922"/>
    </source>
</evidence>
<protein>
    <submittedName>
        <fullName evidence="2">Uncharacterized protein</fullName>
    </submittedName>
</protein>
<sequence>MPARRNGNYQGNGLGNRQPEAHDRCKEIYRDLRNGSYVFSNRILCSSFDQQYWKL</sequence>
<keyword evidence="3" id="KW-1185">Reference proteome</keyword>
<organism evidence="2 3">
    <name type="scientific">Glarea lozoyensis (strain ATCC 20868 / MF5171)</name>
    <dbReference type="NCBI Taxonomy" id="1116229"/>
    <lineage>
        <taxon>Eukaryota</taxon>
        <taxon>Fungi</taxon>
        <taxon>Dikarya</taxon>
        <taxon>Ascomycota</taxon>
        <taxon>Pezizomycotina</taxon>
        <taxon>Leotiomycetes</taxon>
        <taxon>Helotiales</taxon>
        <taxon>Helotiaceae</taxon>
        <taxon>Glarea</taxon>
    </lineage>
</organism>
<proteinExistence type="predicted"/>
<reference evidence="2 3" key="1">
    <citation type="journal article" date="2013" name="BMC Genomics">
        <title>Genomics-driven discovery of the pneumocandin biosynthetic gene cluster in the fungus Glarea lozoyensis.</title>
        <authorList>
            <person name="Chen L."/>
            <person name="Yue Q."/>
            <person name="Zhang X."/>
            <person name="Xiang M."/>
            <person name="Wang C."/>
            <person name="Li S."/>
            <person name="Che Y."/>
            <person name="Ortiz-Lopez F.J."/>
            <person name="Bills G.F."/>
            <person name="Liu X."/>
            <person name="An Z."/>
        </authorList>
    </citation>
    <scope>NUCLEOTIDE SEQUENCE [LARGE SCALE GENOMIC DNA]</scope>
    <source>
        <strain evidence="3">ATCC 20868 / MF5171</strain>
    </source>
</reference>
<evidence type="ECO:0000256" key="1">
    <source>
        <dbReference type="SAM" id="MobiDB-lite"/>
    </source>
</evidence>
<dbReference type="Proteomes" id="UP000016922">
    <property type="component" value="Unassembled WGS sequence"/>
</dbReference>
<evidence type="ECO:0000313" key="2">
    <source>
        <dbReference type="EMBL" id="EPE32726.1"/>
    </source>
</evidence>